<evidence type="ECO:0000313" key="1">
    <source>
        <dbReference type="EMBL" id="MFC4249655.1"/>
    </source>
</evidence>
<dbReference type="RefSeq" id="WP_246973134.1">
    <property type="nucleotide sequence ID" value="NZ_CP095397.1"/>
</dbReference>
<dbReference type="Proteomes" id="UP001595821">
    <property type="component" value="Unassembled WGS sequence"/>
</dbReference>
<dbReference type="Gene3D" id="3.30.530.20">
    <property type="match status" value="1"/>
</dbReference>
<gene>
    <name evidence="1" type="ORF">ACFOZ7_22430</name>
</gene>
<dbReference type="GeneID" id="71853352"/>
<sequence>MQTVESSRFVRAPPDAVDRHLTPETIVEYEGSFTVRDVREREDDWLVTAGTATLELTFRFERLDNGFYYEQEGEEGPLEVMETTLTCEPEDEGTRVTVQSTVHMGLWPAALTDRIAAWKRRSELERALERLAADLE</sequence>
<dbReference type="AlphaFoldDB" id="A0ABD5P5U2"/>
<evidence type="ECO:0000313" key="2">
    <source>
        <dbReference type="Proteomes" id="UP001595821"/>
    </source>
</evidence>
<accession>A0ABD5P5U2</accession>
<dbReference type="Pfam" id="PF10604">
    <property type="entry name" value="Polyketide_cyc2"/>
    <property type="match status" value="1"/>
</dbReference>
<organism evidence="1 2">
    <name type="scientific">Natribaculum luteum</name>
    <dbReference type="NCBI Taxonomy" id="1586232"/>
    <lineage>
        <taxon>Archaea</taxon>
        <taxon>Methanobacteriati</taxon>
        <taxon>Methanobacteriota</taxon>
        <taxon>Stenosarchaea group</taxon>
        <taxon>Halobacteria</taxon>
        <taxon>Halobacteriales</taxon>
        <taxon>Natrialbaceae</taxon>
        <taxon>Natribaculum</taxon>
    </lineage>
</organism>
<dbReference type="InterPro" id="IPR019587">
    <property type="entry name" value="Polyketide_cyclase/dehydratase"/>
</dbReference>
<proteinExistence type="predicted"/>
<reference evidence="1 2" key="1">
    <citation type="journal article" date="2014" name="Int. J. Syst. Evol. Microbiol.">
        <title>Complete genome sequence of Corynebacterium casei LMG S-19264T (=DSM 44701T), isolated from a smear-ripened cheese.</title>
        <authorList>
            <consortium name="US DOE Joint Genome Institute (JGI-PGF)"/>
            <person name="Walter F."/>
            <person name="Albersmeier A."/>
            <person name="Kalinowski J."/>
            <person name="Ruckert C."/>
        </authorList>
    </citation>
    <scope>NUCLEOTIDE SEQUENCE [LARGE SCALE GENOMIC DNA]</scope>
    <source>
        <strain evidence="1 2">IBRC-M 10912</strain>
    </source>
</reference>
<protein>
    <submittedName>
        <fullName evidence="1">SRPBCC family protein</fullName>
    </submittedName>
</protein>
<comment type="caution">
    <text evidence="1">The sequence shown here is derived from an EMBL/GenBank/DDBJ whole genome shotgun (WGS) entry which is preliminary data.</text>
</comment>
<dbReference type="InterPro" id="IPR023393">
    <property type="entry name" value="START-like_dom_sf"/>
</dbReference>
<name>A0ABD5P5U2_9EURY</name>
<dbReference type="SUPFAM" id="SSF55961">
    <property type="entry name" value="Bet v1-like"/>
    <property type="match status" value="1"/>
</dbReference>
<dbReference type="EMBL" id="JBHSDJ010000133">
    <property type="protein sequence ID" value="MFC4249655.1"/>
    <property type="molecule type" value="Genomic_DNA"/>
</dbReference>